<evidence type="ECO:0000313" key="2">
    <source>
        <dbReference type="Proteomes" id="UP001157914"/>
    </source>
</evidence>
<keyword evidence="2" id="KW-1185">Reference proteome</keyword>
<sequence>MSAFDPMDPNLLPCLFCFRSFFSIAAKVRNPLIPGEDFLATADIARGLIQWRLRARILVVCCIEP</sequence>
<organism evidence="1 2">
    <name type="scientific">Roseibium denhamense</name>
    <dbReference type="NCBI Taxonomy" id="76305"/>
    <lineage>
        <taxon>Bacteria</taxon>
        <taxon>Pseudomonadati</taxon>
        <taxon>Pseudomonadota</taxon>
        <taxon>Alphaproteobacteria</taxon>
        <taxon>Hyphomicrobiales</taxon>
        <taxon>Stappiaceae</taxon>
        <taxon>Roseibium</taxon>
    </lineage>
</organism>
<comment type="caution">
    <text evidence="1">The sequence shown here is derived from an EMBL/GenBank/DDBJ whole genome shotgun (WGS) entry which is preliminary data.</text>
</comment>
<name>A0ABY1NY39_9HYPH</name>
<dbReference type="Proteomes" id="UP001157914">
    <property type="component" value="Unassembled WGS sequence"/>
</dbReference>
<proteinExistence type="predicted"/>
<accession>A0ABY1NY39</accession>
<dbReference type="EMBL" id="FXTT01000002">
    <property type="protein sequence ID" value="SMP20756.1"/>
    <property type="molecule type" value="Genomic_DNA"/>
</dbReference>
<evidence type="ECO:0000313" key="1">
    <source>
        <dbReference type="EMBL" id="SMP20756.1"/>
    </source>
</evidence>
<protein>
    <submittedName>
        <fullName evidence="1">Uncharacterized protein</fullName>
    </submittedName>
</protein>
<reference evidence="1 2" key="1">
    <citation type="submission" date="2017-05" db="EMBL/GenBank/DDBJ databases">
        <authorList>
            <person name="Varghese N."/>
            <person name="Submissions S."/>
        </authorList>
    </citation>
    <scope>NUCLEOTIDE SEQUENCE [LARGE SCALE GENOMIC DNA]</scope>
    <source>
        <strain evidence="1 2">DSM 15949</strain>
    </source>
</reference>
<gene>
    <name evidence="1" type="ORF">SAMN06265374_2140</name>
</gene>